<dbReference type="GO" id="GO:0090435">
    <property type="term" value="P:protein localization to nuclear envelope"/>
    <property type="evidence" value="ECO:0007669"/>
    <property type="project" value="TreeGrafter"/>
</dbReference>
<feature type="domain" description="IF rod" evidence="4">
    <location>
        <begin position="1"/>
        <end position="106"/>
    </location>
</feature>
<protein>
    <recommendedName>
        <fullName evidence="4">IF rod domain-containing protein</fullName>
    </recommendedName>
</protein>
<keyword evidence="6" id="KW-1185">Reference proteome</keyword>
<dbReference type="PANTHER" id="PTHR45721:SF12">
    <property type="entry name" value="INTERMEDIATE FILAMENT PROTEIN IFA-1"/>
    <property type="match status" value="1"/>
</dbReference>
<dbReference type="OrthoDB" id="2441647at2759"/>
<comment type="caution">
    <text evidence="5">The sequence shown here is derived from an EMBL/GenBank/DDBJ whole genome shotgun (WGS) entry which is preliminary data.</text>
</comment>
<feature type="coiled-coil region" evidence="3">
    <location>
        <begin position="72"/>
        <end position="99"/>
    </location>
</feature>
<dbReference type="EMBL" id="CAAALY010080078">
    <property type="protein sequence ID" value="VEL26413.1"/>
    <property type="molecule type" value="Genomic_DNA"/>
</dbReference>
<organism evidence="5 6">
    <name type="scientific">Protopolystoma xenopodis</name>
    <dbReference type="NCBI Taxonomy" id="117903"/>
    <lineage>
        <taxon>Eukaryota</taxon>
        <taxon>Metazoa</taxon>
        <taxon>Spiralia</taxon>
        <taxon>Lophotrochozoa</taxon>
        <taxon>Platyhelminthes</taxon>
        <taxon>Monogenea</taxon>
        <taxon>Polyopisthocotylea</taxon>
        <taxon>Polystomatidea</taxon>
        <taxon>Polystomatidae</taxon>
        <taxon>Protopolystoma</taxon>
    </lineage>
</organism>
<accession>A0A3S5BJC7</accession>
<evidence type="ECO:0000313" key="6">
    <source>
        <dbReference type="Proteomes" id="UP000784294"/>
    </source>
</evidence>
<dbReference type="GO" id="GO:0005882">
    <property type="term" value="C:intermediate filament"/>
    <property type="evidence" value="ECO:0007669"/>
    <property type="project" value="UniProtKB-KW"/>
</dbReference>
<dbReference type="AlphaFoldDB" id="A0A3S5BJC7"/>
<name>A0A3S5BJC7_9PLAT</name>
<sequence>MTQELKELAALAYRDTTQENRDYWKNEMAQALRDIQAEYDSKMDTIKGDLEAFYNMKLQELRNNTARGGMETGQLREENARIKSQLMELRKRLPDLEARFSKETES</sequence>
<dbReference type="Proteomes" id="UP000784294">
    <property type="component" value="Unassembled WGS sequence"/>
</dbReference>
<gene>
    <name evidence="5" type="ORF">PXEA_LOCUS19853</name>
</gene>
<dbReference type="InterPro" id="IPR039008">
    <property type="entry name" value="IF_rod_dom"/>
</dbReference>
<proteinExistence type="predicted"/>
<evidence type="ECO:0000313" key="5">
    <source>
        <dbReference type="EMBL" id="VEL26413.1"/>
    </source>
</evidence>
<evidence type="ECO:0000259" key="4">
    <source>
        <dbReference type="PROSITE" id="PS51842"/>
    </source>
</evidence>
<dbReference type="GO" id="GO:0006998">
    <property type="term" value="P:nuclear envelope organization"/>
    <property type="evidence" value="ECO:0007669"/>
    <property type="project" value="TreeGrafter"/>
</dbReference>
<dbReference type="GO" id="GO:0005652">
    <property type="term" value="C:nuclear lamina"/>
    <property type="evidence" value="ECO:0007669"/>
    <property type="project" value="TreeGrafter"/>
</dbReference>
<dbReference type="PANTHER" id="PTHR45721">
    <property type="entry name" value="LAMIN DM0-RELATED"/>
    <property type="match status" value="1"/>
</dbReference>
<dbReference type="GO" id="GO:0051664">
    <property type="term" value="P:nuclear pore localization"/>
    <property type="evidence" value="ECO:0007669"/>
    <property type="project" value="TreeGrafter"/>
</dbReference>
<dbReference type="PROSITE" id="PS51842">
    <property type="entry name" value="IF_ROD_2"/>
    <property type="match status" value="1"/>
</dbReference>
<evidence type="ECO:0000256" key="2">
    <source>
        <dbReference type="ARBA" id="ARBA00023054"/>
    </source>
</evidence>
<evidence type="ECO:0000256" key="3">
    <source>
        <dbReference type="SAM" id="Coils"/>
    </source>
</evidence>
<dbReference type="Gene3D" id="1.20.5.500">
    <property type="entry name" value="Single helix bin"/>
    <property type="match status" value="1"/>
</dbReference>
<dbReference type="GO" id="GO:0005200">
    <property type="term" value="F:structural constituent of cytoskeleton"/>
    <property type="evidence" value="ECO:0007669"/>
    <property type="project" value="TreeGrafter"/>
</dbReference>
<dbReference type="GO" id="GO:0007097">
    <property type="term" value="P:nuclear migration"/>
    <property type="evidence" value="ECO:0007669"/>
    <property type="project" value="TreeGrafter"/>
</dbReference>
<dbReference type="GO" id="GO:0031507">
    <property type="term" value="P:heterochromatin formation"/>
    <property type="evidence" value="ECO:0007669"/>
    <property type="project" value="TreeGrafter"/>
</dbReference>
<reference evidence="5" key="1">
    <citation type="submission" date="2018-11" db="EMBL/GenBank/DDBJ databases">
        <authorList>
            <consortium name="Pathogen Informatics"/>
        </authorList>
    </citation>
    <scope>NUCLEOTIDE SEQUENCE</scope>
</reference>
<evidence type="ECO:0000256" key="1">
    <source>
        <dbReference type="ARBA" id="ARBA00022754"/>
    </source>
</evidence>
<keyword evidence="1" id="KW-0403">Intermediate filament</keyword>
<keyword evidence="2 3" id="KW-0175">Coiled coil</keyword>